<dbReference type="Pfam" id="PF03948">
    <property type="entry name" value="Ribosomal_L9_C"/>
    <property type="match status" value="1"/>
</dbReference>
<accession>A0A2T9ZFE6</accession>
<feature type="domain" description="Large ribosomal subunit protein bL9 C-terminal" evidence="1">
    <location>
        <begin position="45"/>
        <end position="132"/>
    </location>
</feature>
<evidence type="ECO:0000313" key="3">
    <source>
        <dbReference type="Proteomes" id="UP000245609"/>
    </source>
</evidence>
<dbReference type="InterPro" id="IPR036791">
    <property type="entry name" value="Ribosomal_bL9_C_sf"/>
</dbReference>
<dbReference type="Gene3D" id="3.10.430.100">
    <property type="entry name" value="Ribosomal protein L9, C-terminal domain"/>
    <property type="match status" value="1"/>
</dbReference>
<dbReference type="EMBL" id="MBFS01000249">
    <property type="protein sequence ID" value="PVV03306.1"/>
    <property type="molecule type" value="Genomic_DNA"/>
</dbReference>
<dbReference type="AlphaFoldDB" id="A0A2T9ZFE6"/>
<gene>
    <name evidence="2" type="ORF">BB560_002224</name>
</gene>
<evidence type="ECO:0000313" key="2">
    <source>
        <dbReference type="EMBL" id="PVV03306.1"/>
    </source>
</evidence>
<dbReference type="SUPFAM" id="SSF55653">
    <property type="entry name" value="Ribosomal protein L9 C-domain"/>
    <property type="match status" value="1"/>
</dbReference>
<dbReference type="OrthoDB" id="5555409at2759"/>
<protein>
    <recommendedName>
        <fullName evidence="1">Large ribosomal subunit protein bL9 C-terminal domain-containing protein</fullName>
    </recommendedName>
</protein>
<sequence length="147" mass="16656">MAEYVVKVLGRSKYQDLENNSLKEEKKKAYLESQKLSKPEKVDLQEIAERLESIHELVFLRKAVVKDNDEKTTAIYGSVSKHDISSLLQSSYDINIPRDSIVGDEKFKAIGTFSVLVKLDHNISVSIPVSIKPLEDPQATENHENKD</sequence>
<reference evidence="2 3" key="1">
    <citation type="journal article" date="2018" name="MBio">
        <title>Comparative Genomics Reveals the Core Gene Toolbox for the Fungus-Insect Symbiosis.</title>
        <authorList>
            <person name="Wang Y."/>
            <person name="Stata M."/>
            <person name="Wang W."/>
            <person name="Stajich J.E."/>
            <person name="White M.M."/>
            <person name="Moncalvo J.M."/>
        </authorList>
    </citation>
    <scope>NUCLEOTIDE SEQUENCE [LARGE SCALE GENOMIC DNA]</scope>
    <source>
        <strain evidence="2 3">SC-DP-2</strain>
    </source>
</reference>
<dbReference type="STRING" id="133381.A0A2T9ZFE6"/>
<comment type="caution">
    <text evidence="2">The sequence shown here is derived from an EMBL/GenBank/DDBJ whole genome shotgun (WGS) entry which is preliminary data.</text>
</comment>
<evidence type="ECO:0000259" key="1">
    <source>
        <dbReference type="Pfam" id="PF03948"/>
    </source>
</evidence>
<keyword evidence="3" id="KW-1185">Reference proteome</keyword>
<proteinExistence type="predicted"/>
<dbReference type="Proteomes" id="UP000245609">
    <property type="component" value="Unassembled WGS sequence"/>
</dbReference>
<dbReference type="InterPro" id="IPR020069">
    <property type="entry name" value="Ribosomal_bL9_C"/>
</dbReference>
<organism evidence="2 3">
    <name type="scientific">Smittium megazygosporum</name>
    <dbReference type="NCBI Taxonomy" id="133381"/>
    <lineage>
        <taxon>Eukaryota</taxon>
        <taxon>Fungi</taxon>
        <taxon>Fungi incertae sedis</taxon>
        <taxon>Zoopagomycota</taxon>
        <taxon>Kickxellomycotina</taxon>
        <taxon>Harpellomycetes</taxon>
        <taxon>Harpellales</taxon>
        <taxon>Legeriomycetaceae</taxon>
        <taxon>Smittium</taxon>
    </lineage>
</organism>
<name>A0A2T9ZFE6_9FUNG</name>